<evidence type="ECO:0000313" key="1">
    <source>
        <dbReference type="EMBL" id="JAD93236.1"/>
    </source>
</evidence>
<reference evidence="1" key="2">
    <citation type="journal article" date="2015" name="Data Brief">
        <title>Shoot transcriptome of the giant reed, Arundo donax.</title>
        <authorList>
            <person name="Barrero R.A."/>
            <person name="Guerrero F.D."/>
            <person name="Moolhuijzen P."/>
            <person name="Goolsby J.A."/>
            <person name="Tidwell J."/>
            <person name="Bellgard S.E."/>
            <person name="Bellgard M.I."/>
        </authorList>
    </citation>
    <scope>NUCLEOTIDE SEQUENCE</scope>
    <source>
        <tissue evidence="1">Shoot tissue taken approximately 20 cm above the soil surface</tissue>
    </source>
</reference>
<organism evidence="1">
    <name type="scientific">Arundo donax</name>
    <name type="common">Giant reed</name>
    <name type="synonym">Donax arundinaceus</name>
    <dbReference type="NCBI Taxonomy" id="35708"/>
    <lineage>
        <taxon>Eukaryota</taxon>
        <taxon>Viridiplantae</taxon>
        <taxon>Streptophyta</taxon>
        <taxon>Embryophyta</taxon>
        <taxon>Tracheophyta</taxon>
        <taxon>Spermatophyta</taxon>
        <taxon>Magnoliopsida</taxon>
        <taxon>Liliopsida</taxon>
        <taxon>Poales</taxon>
        <taxon>Poaceae</taxon>
        <taxon>PACMAD clade</taxon>
        <taxon>Arundinoideae</taxon>
        <taxon>Arundineae</taxon>
        <taxon>Arundo</taxon>
    </lineage>
</organism>
<reference evidence="1" key="1">
    <citation type="submission" date="2014-09" db="EMBL/GenBank/DDBJ databases">
        <authorList>
            <person name="Magalhaes I.L.F."/>
            <person name="Oliveira U."/>
            <person name="Santos F.R."/>
            <person name="Vidigal T.H.D.A."/>
            <person name="Brescovit A.D."/>
            <person name="Santos A.J."/>
        </authorList>
    </citation>
    <scope>NUCLEOTIDE SEQUENCE</scope>
    <source>
        <tissue evidence="1">Shoot tissue taken approximately 20 cm above the soil surface</tissue>
    </source>
</reference>
<dbReference type="PANTHER" id="PTHR31264">
    <property type="entry name" value="OS07G0554500 PROTEIN-RELATED"/>
    <property type="match status" value="1"/>
</dbReference>
<sequence length="137" mass="15612">MQEFDPFLDPASKVEDDLSSFRVICAVQCQHKLLTFHFSSGTGKWRGITFNRSTPLTDSLARFPGLFERHYVRGCFYWTVSFIDSFMFMLDMHEMKLCVVDLPTGRYGAPHSWAVVEAGEGRVGLLIISDGMLELYS</sequence>
<dbReference type="EMBL" id="GBRH01204659">
    <property type="protein sequence ID" value="JAD93236.1"/>
    <property type="molecule type" value="Transcribed_RNA"/>
</dbReference>
<dbReference type="AlphaFoldDB" id="A0A0A9DZK2"/>
<dbReference type="PANTHER" id="PTHR31264:SF7">
    <property type="entry name" value="F-BOX DOMAIN CONTAINING PROTEIN, EXPRESSED"/>
    <property type="match status" value="1"/>
</dbReference>
<name>A0A0A9DZK2_ARUDO</name>
<evidence type="ECO:0008006" key="2">
    <source>
        <dbReference type="Google" id="ProtNLM"/>
    </source>
</evidence>
<protein>
    <recommendedName>
        <fullName evidence="2">F-box associated domain-containing protein</fullName>
    </recommendedName>
</protein>
<proteinExistence type="predicted"/>
<accession>A0A0A9DZK2</accession>